<dbReference type="Pfam" id="PF07690">
    <property type="entry name" value="MFS_1"/>
    <property type="match status" value="1"/>
</dbReference>
<dbReference type="InterPro" id="IPR036259">
    <property type="entry name" value="MFS_trans_sf"/>
</dbReference>
<dbReference type="STRING" id="1036612.A0A1L9T426"/>
<evidence type="ECO:0000259" key="7">
    <source>
        <dbReference type="PROSITE" id="PS50850"/>
    </source>
</evidence>
<comment type="subcellular location">
    <subcellularLocation>
        <location evidence="1">Membrane</location>
        <topology evidence="1">Multi-pass membrane protein</topology>
    </subcellularLocation>
</comment>
<dbReference type="Gene3D" id="1.20.1250.20">
    <property type="entry name" value="MFS general substrate transporter like domains"/>
    <property type="match status" value="2"/>
</dbReference>
<dbReference type="PANTHER" id="PTHR43791:SF52">
    <property type="entry name" value="TRANSPORTER, PUTATIVE (AFU_ORTHOLOGUE AFUA_1G11820)-RELATED"/>
    <property type="match status" value="1"/>
</dbReference>
<dbReference type="AlphaFoldDB" id="A0A1L9T426"/>
<dbReference type="SUPFAM" id="SSF103473">
    <property type="entry name" value="MFS general substrate transporter"/>
    <property type="match status" value="1"/>
</dbReference>
<reference evidence="9" key="1">
    <citation type="journal article" date="2017" name="Genome Biol.">
        <title>Comparative genomics reveals high biological diversity and specific adaptations in the industrially and medically important fungal genus Aspergillus.</title>
        <authorList>
            <person name="de Vries R.P."/>
            <person name="Riley R."/>
            <person name="Wiebenga A."/>
            <person name="Aguilar-Osorio G."/>
            <person name="Amillis S."/>
            <person name="Uchima C.A."/>
            <person name="Anderluh G."/>
            <person name="Asadollahi M."/>
            <person name="Askin M."/>
            <person name="Barry K."/>
            <person name="Battaglia E."/>
            <person name="Bayram O."/>
            <person name="Benocci T."/>
            <person name="Braus-Stromeyer S.A."/>
            <person name="Caldana C."/>
            <person name="Canovas D."/>
            <person name="Cerqueira G.C."/>
            <person name="Chen F."/>
            <person name="Chen W."/>
            <person name="Choi C."/>
            <person name="Clum A."/>
            <person name="Dos Santos R.A."/>
            <person name="Damasio A.R."/>
            <person name="Diallinas G."/>
            <person name="Emri T."/>
            <person name="Fekete E."/>
            <person name="Flipphi M."/>
            <person name="Freyberg S."/>
            <person name="Gallo A."/>
            <person name="Gournas C."/>
            <person name="Habgood R."/>
            <person name="Hainaut M."/>
            <person name="Harispe M.L."/>
            <person name="Henrissat B."/>
            <person name="Hilden K.S."/>
            <person name="Hope R."/>
            <person name="Hossain A."/>
            <person name="Karabika E."/>
            <person name="Karaffa L."/>
            <person name="Karanyi Z."/>
            <person name="Krasevec N."/>
            <person name="Kuo A."/>
            <person name="Kusch H."/>
            <person name="LaButti K."/>
            <person name="Lagendijk E.L."/>
            <person name="Lapidus A."/>
            <person name="Levasseur A."/>
            <person name="Lindquist E."/>
            <person name="Lipzen A."/>
            <person name="Logrieco A.F."/>
            <person name="MacCabe A."/>
            <person name="Maekelae M.R."/>
            <person name="Malavazi I."/>
            <person name="Melin P."/>
            <person name="Meyer V."/>
            <person name="Mielnichuk N."/>
            <person name="Miskei M."/>
            <person name="Molnar A.P."/>
            <person name="Mule G."/>
            <person name="Ngan C.Y."/>
            <person name="Orejas M."/>
            <person name="Orosz E."/>
            <person name="Ouedraogo J.P."/>
            <person name="Overkamp K.M."/>
            <person name="Park H.-S."/>
            <person name="Perrone G."/>
            <person name="Piumi F."/>
            <person name="Punt P.J."/>
            <person name="Ram A.F."/>
            <person name="Ramon A."/>
            <person name="Rauscher S."/>
            <person name="Record E."/>
            <person name="Riano-Pachon D.M."/>
            <person name="Robert V."/>
            <person name="Roehrig J."/>
            <person name="Ruller R."/>
            <person name="Salamov A."/>
            <person name="Salih N.S."/>
            <person name="Samson R.A."/>
            <person name="Sandor E."/>
            <person name="Sanguinetti M."/>
            <person name="Schuetze T."/>
            <person name="Sepcic K."/>
            <person name="Shelest E."/>
            <person name="Sherlock G."/>
            <person name="Sophianopoulou V."/>
            <person name="Squina F.M."/>
            <person name="Sun H."/>
            <person name="Susca A."/>
            <person name="Todd R.B."/>
            <person name="Tsang A."/>
            <person name="Unkles S.E."/>
            <person name="van de Wiele N."/>
            <person name="van Rossen-Uffink D."/>
            <person name="Oliveira J.V."/>
            <person name="Vesth T.C."/>
            <person name="Visser J."/>
            <person name="Yu J.-H."/>
            <person name="Zhou M."/>
            <person name="Andersen M.R."/>
            <person name="Archer D.B."/>
            <person name="Baker S.E."/>
            <person name="Benoit I."/>
            <person name="Brakhage A.A."/>
            <person name="Braus G.H."/>
            <person name="Fischer R."/>
            <person name="Frisvad J.C."/>
            <person name="Goldman G.H."/>
            <person name="Houbraken J."/>
            <person name="Oakley B."/>
            <person name="Pocsi I."/>
            <person name="Scazzocchio C."/>
            <person name="Seiboth B."/>
            <person name="vanKuyk P.A."/>
            <person name="Wortman J."/>
            <person name="Dyer P.S."/>
            <person name="Grigoriev I.V."/>
        </authorList>
    </citation>
    <scope>NUCLEOTIDE SEQUENCE [LARGE SCALE GENOMIC DNA]</scope>
    <source>
        <strain evidence="9">CBS 593.65</strain>
    </source>
</reference>
<evidence type="ECO:0000256" key="5">
    <source>
        <dbReference type="ARBA" id="ARBA00023136"/>
    </source>
</evidence>
<dbReference type="FunFam" id="1.20.1250.20:FF:000068">
    <property type="entry name" value="MFS general substrate transporter"/>
    <property type="match status" value="1"/>
</dbReference>
<dbReference type="InterPro" id="IPR020846">
    <property type="entry name" value="MFS_dom"/>
</dbReference>
<dbReference type="PROSITE" id="PS50850">
    <property type="entry name" value="MFS"/>
    <property type="match status" value="1"/>
</dbReference>
<keyword evidence="4 6" id="KW-1133">Transmembrane helix</keyword>
<dbReference type="EMBL" id="KV878595">
    <property type="protein sequence ID" value="OJJ54204.1"/>
    <property type="molecule type" value="Genomic_DNA"/>
</dbReference>
<dbReference type="RefSeq" id="XP_040698010.1">
    <property type="nucleotide sequence ID" value="XM_040850000.1"/>
</dbReference>
<feature type="transmembrane region" description="Helical" evidence="6">
    <location>
        <begin position="288"/>
        <end position="305"/>
    </location>
</feature>
<feature type="transmembrane region" description="Helical" evidence="6">
    <location>
        <begin position="115"/>
        <end position="135"/>
    </location>
</feature>
<dbReference type="FunFam" id="1.20.1250.20:FF:000034">
    <property type="entry name" value="MFS general substrate transporter"/>
    <property type="match status" value="1"/>
</dbReference>
<dbReference type="InterPro" id="IPR011701">
    <property type="entry name" value="MFS"/>
</dbReference>
<evidence type="ECO:0000256" key="3">
    <source>
        <dbReference type="ARBA" id="ARBA00022692"/>
    </source>
</evidence>
<feature type="transmembrane region" description="Helical" evidence="6">
    <location>
        <begin position="374"/>
        <end position="395"/>
    </location>
</feature>
<dbReference type="Proteomes" id="UP000184356">
    <property type="component" value="Unassembled WGS sequence"/>
</dbReference>
<evidence type="ECO:0000313" key="8">
    <source>
        <dbReference type="EMBL" id="OJJ54204.1"/>
    </source>
</evidence>
<sequence>MLTEPKAERKVVWKCDLRVVPILMVLYLLAFLDRINIGNARLQGLENDLNMEGNDYNIALFIFFIPYILCELPCNLIMKKLSPSTWISSIMVAWGVVTIGQGFVQNWGGLLACRFLIGVFEAGFLPGCVYLISMYYKRYELQWRLNLFFSASILAGAISGLLAYGMAYMEGVRGYSSWRWIFILEGVATVVVALISKMFIVDWPETAKFLNDHDRQILIARLQADQGGFQMNRLDRPGVKRILKDVKIYLGTLMYLGVLNTGYATSFFTPTILKEMGWTALQAQVMSVPIYVVAAALTLCAALISDWAKHRFAFAMTGCVIATVGYIILFAQNSVPTGAKYFALYAITGGGHIAQPIFIGWLSNNMSGHYKKAISSAVQIGFGNCGGFVATNVFISSEAPSYHTGYGTSLALIWLAGTSATLFFLFLRWENHQREQGKRDYMLSLDSDEVDNLGDAHPHFRFTY</sequence>
<feature type="transmembrane region" description="Helical" evidence="6">
    <location>
        <begin position="342"/>
        <end position="362"/>
    </location>
</feature>
<dbReference type="GO" id="GO:0016020">
    <property type="term" value="C:membrane"/>
    <property type="evidence" value="ECO:0007669"/>
    <property type="project" value="UniProtKB-SubCell"/>
</dbReference>
<feature type="transmembrane region" description="Helical" evidence="6">
    <location>
        <begin position="58"/>
        <end position="78"/>
    </location>
</feature>
<keyword evidence="5 6" id="KW-0472">Membrane</keyword>
<proteinExistence type="predicted"/>
<dbReference type="OrthoDB" id="19923at2759"/>
<feature type="transmembrane region" description="Helical" evidence="6">
    <location>
        <begin position="85"/>
        <end position="103"/>
    </location>
</feature>
<keyword evidence="2" id="KW-0813">Transport</keyword>
<evidence type="ECO:0000256" key="6">
    <source>
        <dbReference type="SAM" id="Phobius"/>
    </source>
</evidence>
<feature type="transmembrane region" description="Helical" evidence="6">
    <location>
        <begin position="312"/>
        <end position="330"/>
    </location>
</feature>
<evidence type="ECO:0000313" key="9">
    <source>
        <dbReference type="Proteomes" id="UP000184356"/>
    </source>
</evidence>
<feature type="transmembrane region" description="Helical" evidence="6">
    <location>
        <begin position="147"/>
        <end position="168"/>
    </location>
</feature>
<organism evidence="8 9">
    <name type="scientific">Aspergillus sydowii CBS 593.65</name>
    <dbReference type="NCBI Taxonomy" id="1036612"/>
    <lineage>
        <taxon>Eukaryota</taxon>
        <taxon>Fungi</taxon>
        <taxon>Dikarya</taxon>
        <taxon>Ascomycota</taxon>
        <taxon>Pezizomycotina</taxon>
        <taxon>Eurotiomycetes</taxon>
        <taxon>Eurotiomycetidae</taxon>
        <taxon>Eurotiales</taxon>
        <taxon>Aspergillaceae</taxon>
        <taxon>Aspergillus</taxon>
        <taxon>Aspergillus subgen. Nidulantes</taxon>
    </lineage>
</organism>
<protein>
    <recommendedName>
        <fullName evidence="7">Major facilitator superfamily (MFS) profile domain-containing protein</fullName>
    </recommendedName>
</protein>
<evidence type="ECO:0000256" key="1">
    <source>
        <dbReference type="ARBA" id="ARBA00004141"/>
    </source>
</evidence>
<evidence type="ECO:0000256" key="2">
    <source>
        <dbReference type="ARBA" id="ARBA00022448"/>
    </source>
</evidence>
<keyword evidence="3 6" id="KW-0812">Transmembrane</keyword>
<evidence type="ECO:0000256" key="4">
    <source>
        <dbReference type="ARBA" id="ARBA00022989"/>
    </source>
</evidence>
<feature type="transmembrane region" description="Helical" evidence="6">
    <location>
        <begin position="180"/>
        <end position="200"/>
    </location>
</feature>
<feature type="transmembrane region" description="Helical" evidence="6">
    <location>
        <begin position="20"/>
        <end position="38"/>
    </location>
</feature>
<accession>A0A1L9T426</accession>
<feature type="transmembrane region" description="Helical" evidence="6">
    <location>
        <begin position="248"/>
        <end position="268"/>
    </location>
</feature>
<dbReference type="GeneID" id="63766073"/>
<keyword evidence="9" id="KW-1185">Reference proteome</keyword>
<feature type="transmembrane region" description="Helical" evidence="6">
    <location>
        <begin position="407"/>
        <end position="429"/>
    </location>
</feature>
<name>A0A1L9T426_9EURO</name>
<feature type="domain" description="Major facilitator superfamily (MFS) profile" evidence="7">
    <location>
        <begin position="19"/>
        <end position="432"/>
    </location>
</feature>
<dbReference type="VEuPathDB" id="FungiDB:ASPSYDRAFT_61514"/>
<dbReference type="PANTHER" id="PTHR43791">
    <property type="entry name" value="PERMEASE-RELATED"/>
    <property type="match status" value="1"/>
</dbReference>
<dbReference type="GO" id="GO:0022857">
    <property type="term" value="F:transmembrane transporter activity"/>
    <property type="evidence" value="ECO:0007669"/>
    <property type="project" value="InterPro"/>
</dbReference>
<gene>
    <name evidence="8" type="ORF">ASPSYDRAFT_61514</name>
</gene>